<dbReference type="Proteomes" id="UP001142291">
    <property type="component" value="Unassembled WGS sequence"/>
</dbReference>
<sequence length="160" mass="17514">MTGAVLFLGDLLVPQPTRKPAQPEPARTILWTSDLRDTTGGRATRLALKAAAHAAFEVCRTRPGIRHLVLAYRADSAVIPALHRRAPAVAIRLHAEIEQQAGRDVDVVLLDISDLDDPGLLHERLEELSRQPAGLAGAAALDWREIREESIRHAANSDYI</sequence>
<accession>A0A9W6HND9</accession>
<comment type="caution">
    <text evidence="1">The sequence shown here is derived from an EMBL/GenBank/DDBJ whole genome shotgun (WGS) entry which is preliminary data.</text>
</comment>
<dbReference type="EMBL" id="BSER01000010">
    <property type="protein sequence ID" value="GLJ96382.1"/>
    <property type="molecule type" value="Genomic_DNA"/>
</dbReference>
<reference evidence="1" key="2">
    <citation type="submission" date="2023-01" db="EMBL/GenBank/DDBJ databases">
        <authorList>
            <person name="Sun Q."/>
            <person name="Evtushenko L."/>
        </authorList>
    </citation>
    <scope>NUCLEOTIDE SEQUENCE</scope>
    <source>
        <strain evidence="1">VKM Ac-1940</strain>
    </source>
</reference>
<proteinExistence type="predicted"/>
<evidence type="ECO:0000313" key="2">
    <source>
        <dbReference type="Proteomes" id="UP001142291"/>
    </source>
</evidence>
<protein>
    <submittedName>
        <fullName evidence="1">Uncharacterized protein</fullName>
    </submittedName>
</protein>
<gene>
    <name evidence="1" type="ORF">GCM10017591_24450</name>
</gene>
<name>A0A9W6HND9_9MICO</name>
<evidence type="ECO:0000313" key="1">
    <source>
        <dbReference type="EMBL" id="GLJ96382.1"/>
    </source>
</evidence>
<dbReference type="RefSeq" id="WP_204963226.1">
    <property type="nucleotide sequence ID" value="NZ_BAAAUR010000017.1"/>
</dbReference>
<keyword evidence="2" id="KW-1185">Reference proteome</keyword>
<dbReference type="AlphaFoldDB" id="A0A9W6HND9"/>
<reference evidence="1" key="1">
    <citation type="journal article" date="2014" name="Int. J. Syst. Evol. Microbiol.">
        <title>Complete genome sequence of Corynebacterium casei LMG S-19264T (=DSM 44701T), isolated from a smear-ripened cheese.</title>
        <authorList>
            <consortium name="US DOE Joint Genome Institute (JGI-PGF)"/>
            <person name="Walter F."/>
            <person name="Albersmeier A."/>
            <person name="Kalinowski J."/>
            <person name="Ruckert C."/>
        </authorList>
    </citation>
    <scope>NUCLEOTIDE SEQUENCE</scope>
    <source>
        <strain evidence="1">VKM Ac-1940</strain>
    </source>
</reference>
<organism evidence="1 2">
    <name type="scientific">Microbacterium dextranolyticum</name>
    <dbReference type="NCBI Taxonomy" id="36806"/>
    <lineage>
        <taxon>Bacteria</taxon>
        <taxon>Bacillati</taxon>
        <taxon>Actinomycetota</taxon>
        <taxon>Actinomycetes</taxon>
        <taxon>Micrococcales</taxon>
        <taxon>Microbacteriaceae</taxon>
        <taxon>Microbacterium</taxon>
    </lineage>
</organism>